<evidence type="ECO:0000313" key="3">
    <source>
        <dbReference type="EMBL" id="EFH82727.1"/>
    </source>
</evidence>
<feature type="transmembrane region" description="Helical" evidence="2">
    <location>
        <begin position="25"/>
        <end position="47"/>
    </location>
</feature>
<dbReference type="EMBL" id="ADVG01000004">
    <property type="protein sequence ID" value="EFH82727.1"/>
    <property type="molecule type" value="Genomic_DNA"/>
</dbReference>
<feature type="region of interest" description="Disordered" evidence="1">
    <location>
        <begin position="418"/>
        <end position="447"/>
    </location>
</feature>
<protein>
    <submittedName>
        <fullName evidence="3">Uncharacterized protein</fullName>
    </submittedName>
</protein>
<dbReference type="STRING" id="485913.Krac_3570"/>
<evidence type="ECO:0000256" key="2">
    <source>
        <dbReference type="SAM" id="Phobius"/>
    </source>
</evidence>
<feature type="region of interest" description="Disordered" evidence="1">
    <location>
        <begin position="53"/>
        <end position="117"/>
    </location>
</feature>
<dbReference type="Gene3D" id="3.40.50.300">
    <property type="entry name" value="P-loop containing nucleotide triphosphate hydrolases"/>
    <property type="match status" value="1"/>
</dbReference>
<accession>D6U259</accession>
<keyword evidence="2" id="KW-1133">Transmembrane helix</keyword>
<keyword evidence="4" id="KW-1185">Reference proteome</keyword>
<sequence length="510" mass="55911">MDTNNTQKLAIAGATTLVAEPVFLMAHYGGVGVIAGLAAGAFAYWLADEFSPSAEGEETSPTAAAEKGSPTKKDKAPGESSLLYRMLNGKSMRSEGQDEQQNNEPEAADTQRQEGPWVPPQFRLDDVLAVVRDFNQQNKLYFGDTEEGAASLKLSKVYHIMDVASSGNGKSNRFRLIMMQTVTCCETYYINPLAANVKLVDDERKIEVWKPIFDRLANGHPVKEGPEIHELMTSLVAEINTRNEQEQEGDFSWRERPILAFIDELPEVAARCPEAIELLDKIGRTGRQFFVFCCVASQTALVSEIGQSTAAQANYKTRIYGGGDKTSAGRMMKGKVPADVEKTLATSKAGLSLMLAEGMQGGTYVRAPLVTNEALFAYLGLPAFRMEDWIKSKPSVQPTRRMVPMTDPAFPTLTLLRKNENKAEMSSGSPRESVKSESRESVKRVKGPNEEAILEAMDALADEGQPLTINAIAKKAGLTWRKADDIEDVASYYGFDLERGSGRPTKEAAR</sequence>
<dbReference type="InterPro" id="IPR027417">
    <property type="entry name" value="P-loop_NTPase"/>
</dbReference>
<name>D6U259_KTERA</name>
<dbReference type="RefSeq" id="WP_007921071.1">
    <property type="nucleotide sequence ID" value="NZ_ADVG01000004.1"/>
</dbReference>
<evidence type="ECO:0000256" key="1">
    <source>
        <dbReference type="SAM" id="MobiDB-lite"/>
    </source>
</evidence>
<dbReference type="Proteomes" id="UP000004508">
    <property type="component" value="Unassembled WGS sequence"/>
</dbReference>
<dbReference type="AlphaFoldDB" id="D6U259"/>
<feature type="compositionally biased region" description="Basic and acidic residues" evidence="1">
    <location>
        <begin position="432"/>
        <end position="447"/>
    </location>
</feature>
<evidence type="ECO:0000313" key="4">
    <source>
        <dbReference type="Proteomes" id="UP000004508"/>
    </source>
</evidence>
<proteinExistence type="predicted"/>
<organism evidence="3 4">
    <name type="scientific">Ktedonobacter racemifer DSM 44963</name>
    <dbReference type="NCBI Taxonomy" id="485913"/>
    <lineage>
        <taxon>Bacteria</taxon>
        <taxon>Bacillati</taxon>
        <taxon>Chloroflexota</taxon>
        <taxon>Ktedonobacteria</taxon>
        <taxon>Ktedonobacterales</taxon>
        <taxon>Ktedonobacteraceae</taxon>
        <taxon>Ktedonobacter</taxon>
    </lineage>
</organism>
<dbReference type="InParanoid" id="D6U259"/>
<comment type="caution">
    <text evidence="3">The sequence shown here is derived from an EMBL/GenBank/DDBJ whole genome shotgun (WGS) entry which is preliminary data.</text>
</comment>
<keyword evidence="2" id="KW-0472">Membrane</keyword>
<reference evidence="3 4" key="1">
    <citation type="journal article" date="2011" name="Stand. Genomic Sci.">
        <title>Non-contiguous finished genome sequence and contextual data of the filamentous soil bacterium Ktedonobacter racemifer type strain (SOSP1-21).</title>
        <authorList>
            <person name="Chang Y.J."/>
            <person name="Land M."/>
            <person name="Hauser L."/>
            <person name="Chertkov O."/>
            <person name="Del Rio T.G."/>
            <person name="Nolan M."/>
            <person name="Copeland A."/>
            <person name="Tice H."/>
            <person name="Cheng J.F."/>
            <person name="Lucas S."/>
            <person name="Han C."/>
            <person name="Goodwin L."/>
            <person name="Pitluck S."/>
            <person name="Ivanova N."/>
            <person name="Ovchinikova G."/>
            <person name="Pati A."/>
            <person name="Chen A."/>
            <person name="Palaniappan K."/>
            <person name="Mavromatis K."/>
            <person name="Liolios K."/>
            <person name="Brettin T."/>
            <person name="Fiebig A."/>
            <person name="Rohde M."/>
            <person name="Abt B."/>
            <person name="Goker M."/>
            <person name="Detter J.C."/>
            <person name="Woyke T."/>
            <person name="Bristow J."/>
            <person name="Eisen J.A."/>
            <person name="Markowitz V."/>
            <person name="Hugenholtz P."/>
            <person name="Kyrpides N.C."/>
            <person name="Klenk H.P."/>
            <person name="Lapidus A."/>
        </authorList>
    </citation>
    <scope>NUCLEOTIDE SEQUENCE [LARGE SCALE GENOMIC DNA]</scope>
    <source>
        <strain evidence="4">DSM 44963</strain>
    </source>
</reference>
<keyword evidence="2" id="KW-0812">Transmembrane</keyword>
<gene>
    <name evidence="3" type="ORF">Krac_3570</name>
</gene>